<protein>
    <submittedName>
        <fullName evidence="2">Uncharacterized protein</fullName>
    </submittedName>
</protein>
<evidence type="ECO:0000313" key="3">
    <source>
        <dbReference type="Proteomes" id="UP000694426"/>
    </source>
</evidence>
<accession>A0A8B9CUH7</accession>
<keyword evidence="3" id="KW-1185">Reference proteome</keyword>
<reference evidence="2" key="1">
    <citation type="submission" date="2025-08" db="UniProtKB">
        <authorList>
            <consortium name="Ensembl"/>
        </authorList>
    </citation>
    <scope>IDENTIFICATION</scope>
</reference>
<feature type="signal peptide" evidence="1">
    <location>
        <begin position="1"/>
        <end position="25"/>
    </location>
</feature>
<sequence length="94" mass="9589">MAAAAAAGSLLLGCLLGLALPGGRALHTKGSVPLDSLTFYKVPPGGGCRAREGRGLWKGARPCTDLMPPSPPSPGFSALGFYSLYPSSYLLPSQ</sequence>
<feature type="chain" id="PRO_5034958285" evidence="1">
    <location>
        <begin position="26"/>
        <end position="94"/>
    </location>
</feature>
<evidence type="ECO:0000256" key="1">
    <source>
        <dbReference type="SAM" id="SignalP"/>
    </source>
</evidence>
<proteinExistence type="predicted"/>
<dbReference type="Ensembl" id="ENSABRT00000032959.1">
    <property type="protein sequence ID" value="ENSABRP00000023501.1"/>
    <property type="gene ID" value="ENSABRG00000019794.1"/>
</dbReference>
<reference evidence="2" key="2">
    <citation type="submission" date="2025-09" db="UniProtKB">
        <authorList>
            <consortium name="Ensembl"/>
        </authorList>
    </citation>
    <scope>IDENTIFICATION</scope>
</reference>
<organism evidence="2 3">
    <name type="scientific">Anser brachyrhynchus</name>
    <name type="common">Pink-footed goose</name>
    <dbReference type="NCBI Taxonomy" id="132585"/>
    <lineage>
        <taxon>Eukaryota</taxon>
        <taxon>Metazoa</taxon>
        <taxon>Chordata</taxon>
        <taxon>Craniata</taxon>
        <taxon>Vertebrata</taxon>
        <taxon>Euteleostomi</taxon>
        <taxon>Archelosauria</taxon>
        <taxon>Archosauria</taxon>
        <taxon>Dinosauria</taxon>
        <taxon>Saurischia</taxon>
        <taxon>Theropoda</taxon>
        <taxon>Coelurosauria</taxon>
        <taxon>Aves</taxon>
        <taxon>Neognathae</taxon>
        <taxon>Galloanserae</taxon>
        <taxon>Anseriformes</taxon>
        <taxon>Anatidae</taxon>
        <taxon>Anserinae</taxon>
        <taxon>Anser</taxon>
    </lineage>
</organism>
<dbReference type="Proteomes" id="UP000694426">
    <property type="component" value="Unplaced"/>
</dbReference>
<keyword evidence="1" id="KW-0732">Signal</keyword>
<dbReference type="AlphaFoldDB" id="A0A8B9CUH7"/>
<evidence type="ECO:0000313" key="2">
    <source>
        <dbReference type="Ensembl" id="ENSABRP00000023501.1"/>
    </source>
</evidence>
<name>A0A8B9CUH7_9AVES</name>